<gene>
    <name evidence="3" type="ORF">BKA16_000307</name>
</gene>
<keyword evidence="2" id="KW-1133">Transmembrane helix</keyword>
<evidence type="ECO:0000256" key="2">
    <source>
        <dbReference type="SAM" id="Phobius"/>
    </source>
</evidence>
<feature type="compositionally biased region" description="Pro residues" evidence="1">
    <location>
        <begin position="344"/>
        <end position="353"/>
    </location>
</feature>
<evidence type="ECO:0000313" key="3">
    <source>
        <dbReference type="EMBL" id="MBB4133755.1"/>
    </source>
</evidence>
<accession>A0A840ELX6</accession>
<keyword evidence="2" id="KW-0472">Membrane</keyword>
<reference evidence="3 4" key="1">
    <citation type="submission" date="2020-08" db="EMBL/GenBank/DDBJ databases">
        <title>Sequencing the genomes of 1000 actinobacteria strains.</title>
        <authorList>
            <person name="Klenk H.-P."/>
        </authorList>
    </citation>
    <scope>NUCLEOTIDE SEQUENCE [LARGE SCALE GENOMIC DNA]</scope>
    <source>
        <strain evidence="3 4">DSM 45298</strain>
    </source>
</reference>
<dbReference type="EMBL" id="JACIFP010000001">
    <property type="protein sequence ID" value="MBB4133755.1"/>
    <property type="molecule type" value="Genomic_DNA"/>
</dbReference>
<evidence type="ECO:0000256" key="1">
    <source>
        <dbReference type="SAM" id="MobiDB-lite"/>
    </source>
</evidence>
<proteinExistence type="predicted"/>
<feature type="region of interest" description="Disordered" evidence="1">
    <location>
        <begin position="296"/>
        <end position="395"/>
    </location>
</feature>
<sequence>MADQYDAPPRLAGFTIPDAPTGVVLAVTFGQTGLWAGHVDGARRVVASLSEPRIVPDVLDVRIASDLWESGKVPEASDPAVFDELTALATRARTTIGDRDSALVVGPGSLRFLSVTRAEIVEATVPEVNRLHGMIVELAGQSPVDAILLGPGADDWPGLWEALTERGFTALLPGDPFPETFGGDDDATNELDRVEDEPVHLAWGAEPSESGPVSFSASGIDPADYGLDEYGNVRFDGPVTDADPEPDTGADDAQDEERRAAESSRRWRMTAVAAVVVVFGLGGVGVAVGMNIHEHDGPSIDQIGDSSATEPETTAPSSAPEHIPNSADRSEVDAARGSMLKYTTPPPPPPPSTPSKDRPSRTTEQAPAPGPSPKPRPHRRTIPNPIPGLPPIVLG</sequence>
<protein>
    <submittedName>
        <fullName evidence="3">Uncharacterized protein</fullName>
    </submittedName>
</protein>
<evidence type="ECO:0000313" key="4">
    <source>
        <dbReference type="Proteomes" id="UP000551501"/>
    </source>
</evidence>
<feature type="compositionally biased region" description="Basic and acidic residues" evidence="1">
    <location>
        <begin position="256"/>
        <end position="265"/>
    </location>
</feature>
<keyword evidence="2" id="KW-0812">Transmembrane</keyword>
<dbReference type="Proteomes" id="UP000551501">
    <property type="component" value="Unassembled WGS sequence"/>
</dbReference>
<dbReference type="RefSeq" id="WP_183368910.1">
    <property type="nucleotide sequence ID" value="NZ_BAABHL010000022.1"/>
</dbReference>
<feature type="compositionally biased region" description="Acidic residues" evidence="1">
    <location>
        <begin position="242"/>
        <end position="255"/>
    </location>
</feature>
<feature type="region of interest" description="Disordered" evidence="1">
    <location>
        <begin position="227"/>
        <end position="266"/>
    </location>
</feature>
<feature type="compositionally biased region" description="Polar residues" evidence="1">
    <location>
        <begin position="304"/>
        <end position="317"/>
    </location>
</feature>
<keyword evidence="4" id="KW-1185">Reference proteome</keyword>
<name>A0A840ELX6_9ACTN</name>
<feature type="compositionally biased region" description="Pro residues" evidence="1">
    <location>
        <begin position="384"/>
        <end position="395"/>
    </location>
</feature>
<dbReference type="AlphaFoldDB" id="A0A840ELX6"/>
<organism evidence="3 4">
    <name type="scientific">Gordonia humi</name>
    <dbReference type="NCBI Taxonomy" id="686429"/>
    <lineage>
        <taxon>Bacteria</taxon>
        <taxon>Bacillati</taxon>
        <taxon>Actinomycetota</taxon>
        <taxon>Actinomycetes</taxon>
        <taxon>Mycobacteriales</taxon>
        <taxon>Gordoniaceae</taxon>
        <taxon>Gordonia</taxon>
    </lineage>
</organism>
<feature type="transmembrane region" description="Helical" evidence="2">
    <location>
        <begin position="267"/>
        <end position="290"/>
    </location>
</feature>
<comment type="caution">
    <text evidence="3">The sequence shown here is derived from an EMBL/GenBank/DDBJ whole genome shotgun (WGS) entry which is preliminary data.</text>
</comment>